<sequence>MLLFYGWVKNFMSLSIHLKHTNTHTHTKINRLKK</sequence>
<accession>A0A2P2QI35</accession>
<name>A0A2P2QI35_RHIMU</name>
<reference evidence="1" key="1">
    <citation type="submission" date="2018-02" db="EMBL/GenBank/DDBJ databases">
        <title>Rhizophora mucronata_Transcriptome.</title>
        <authorList>
            <person name="Meera S.P."/>
            <person name="Sreeshan A."/>
            <person name="Augustine A."/>
        </authorList>
    </citation>
    <scope>NUCLEOTIDE SEQUENCE</scope>
    <source>
        <tissue evidence="1">Leaf</tissue>
    </source>
</reference>
<evidence type="ECO:0000313" key="1">
    <source>
        <dbReference type="EMBL" id="MBX66672.1"/>
    </source>
</evidence>
<organism evidence="1">
    <name type="scientific">Rhizophora mucronata</name>
    <name type="common">Asiatic mangrove</name>
    <dbReference type="NCBI Taxonomy" id="61149"/>
    <lineage>
        <taxon>Eukaryota</taxon>
        <taxon>Viridiplantae</taxon>
        <taxon>Streptophyta</taxon>
        <taxon>Embryophyta</taxon>
        <taxon>Tracheophyta</taxon>
        <taxon>Spermatophyta</taxon>
        <taxon>Magnoliopsida</taxon>
        <taxon>eudicotyledons</taxon>
        <taxon>Gunneridae</taxon>
        <taxon>Pentapetalae</taxon>
        <taxon>rosids</taxon>
        <taxon>fabids</taxon>
        <taxon>Malpighiales</taxon>
        <taxon>Rhizophoraceae</taxon>
        <taxon>Rhizophora</taxon>
    </lineage>
</organism>
<proteinExistence type="predicted"/>
<protein>
    <submittedName>
        <fullName evidence="1">Uncharacterized protein</fullName>
    </submittedName>
</protein>
<dbReference type="EMBL" id="GGEC01086188">
    <property type="protein sequence ID" value="MBX66672.1"/>
    <property type="molecule type" value="Transcribed_RNA"/>
</dbReference>
<dbReference type="AlphaFoldDB" id="A0A2P2QI35"/>